<dbReference type="SUPFAM" id="SSF52218">
    <property type="entry name" value="Flavoproteins"/>
    <property type="match status" value="1"/>
</dbReference>
<dbReference type="Pfam" id="PF03358">
    <property type="entry name" value="FMN_red"/>
    <property type="match status" value="1"/>
</dbReference>
<reference evidence="4 5" key="1">
    <citation type="submission" date="2017-05" db="EMBL/GenBank/DDBJ databases">
        <title>High clonality and local adaptation shapes Vibrionaceae linages within an endangered oasis.</title>
        <authorList>
            <person name="Vazquez-Rosas-Landa M."/>
        </authorList>
    </citation>
    <scope>NUCLEOTIDE SEQUENCE [LARGE SCALE GENOMIC DNA]</scope>
    <source>
        <strain evidence="4 5">P46_P4S1P180</strain>
    </source>
</reference>
<name>A0A7X5AXQ2_9GAMM</name>
<keyword evidence="3" id="KW-0288">FMN</keyword>
<dbReference type="PROSITE" id="PS50902">
    <property type="entry name" value="FLAVODOXIN_LIKE"/>
    <property type="match status" value="1"/>
</dbReference>
<comment type="cofactor">
    <cofactor evidence="1">
        <name>FMN</name>
        <dbReference type="ChEBI" id="CHEBI:58210"/>
    </cofactor>
</comment>
<evidence type="ECO:0000313" key="5">
    <source>
        <dbReference type="Proteomes" id="UP000465712"/>
    </source>
</evidence>
<dbReference type="GO" id="GO:0016020">
    <property type="term" value="C:membrane"/>
    <property type="evidence" value="ECO:0007669"/>
    <property type="project" value="TreeGrafter"/>
</dbReference>
<evidence type="ECO:0000313" key="4">
    <source>
        <dbReference type="EMBL" id="NAW64609.1"/>
    </source>
</evidence>
<dbReference type="PROSITE" id="PS00201">
    <property type="entry name" value="FLAVODOXIN"/>
    <property type="match status" value="1"/>
</dbReference>
<evidence type="ECO:0000256" key="3">
    <source>
        <dbReference type="ARBA" id="ARBA00022643"/>
    </source>
</evidence>
<dbReference type="AlphaFoldDB" id="A0A7X5AXQ2"/>
<evidence type="ECO:0000256" key="1">
    <source>
        <dbReference type="ARBA" id="ARBA00001917"/>
    </source>
</evidence>
<dbReference type="InterPro" id="IPR005025">
    <property type="entry name" value="FMN_Rdtase-like_dom"/>
</dbReference>
<evidence type="ECO:0000256" key="2">
    <source>
        <dbReference type="ARBA" id="ARBA00022630"/>
    </source>
</evidence>
<dbReference type="GO" id="GO:0003955">
    <property type="term" value="F:NAD(P)H dehydrogenase (quinone) activity"/>
    <property type="evidence" value="ECO:0007669"/>
    <property type="project" value="TreeGrafter"/>
</dbReference>
<sequence length="197" mass="20746">MKTIALVYYSGSGATHHMAEAIAQGAKTQPGIQVMRYRITGEDIQNGRFSDPDLFASLQQADAIFFGSPTYMGGPAAQFKAFADASSDSWSGQGWRNKLAAGFTVGGSLGGEQDSTLNYLFVLAMQHGMVWVGMDMPNGYDDKSINPMGRQLGASGHTPTGQLSDADLKTAAHLGQRVAALLHPQPVVTGAPVPSLA</sequence>
<dbReference type="InterPro" id="IPR001226">
    <property type="entry name" value="Flavodoxin_CS"/>
</dbReference>
<dbReference type="PANTHER" id="PTHR30546:SF23">
    <property type="entry name" value="FLAVOPROTEIN-LIKE PROTEIN YCP4-RELATED"/>
    <property type="match status" value="1"/>
</dbReference>
<dbReference type="PANTHER" id="PTHR30546">
    <property type="entry name" value="FLAVODOXIN-RELATED PROTEIN WRBA-RELATED"/>
    <property type="match status" value="1"/>
</dbReference>
<organism evidence="4 5">
    <name type="scientific">Photobacterium halotolerans</name>
    <dbReference type="NCBI Taxonomy" id="265726"/>
    <lineage>
        <taxon>Bacteria</taxon>
        <taxon>Pseudomonadati</taxon>
        <taxon>Pseudomonadota</taxon>
        <taxon>Gammaproteobacteria</taxon>
        <taxon>Vibrionales</taxon>
        <taxon>Vibrionaceae</taxon>
        <taxon>Photobacterium</taxon>
    </lineage>
</organism>
<comment type="caution">
    <text evidence="4">The sequence shown here is derived from an EMBL/GenBank/DDBJ whole genome shotgun (WGS) entry which is preliminary data.</text>
</comment>
<dbReference type="GO" id="GO:0009055">
    <property type="term" value="F:electron transfer activity"/>
    <property type="evidence" value="ECO:0007669"/>
    <property type="project" value="InterPro"/>
</dbReference>
<accession>A0A7X5AXQ2</accession>
<keyword evidence="2" id="KW-0285">Flavoprotein</keyword>
<proteinExistence type="predicted"/>
<gene>
    <name evidence="4" type="ORF">CAG72_05205</name>
</gene>
<dbReference type="InterPro" id="IPR029039">
    <property type="entry name" value="Flavoprotein-like_sf"/>
</dbReference>
<dbReference type="GO" id="GO:0010181">
    <property type="term" value="F:FMN binding"/>
    <property type="evidence" value="ECO:0007669"/>
    <property type="project" value="InterPro"/>
</dbReference>
<dbReference type="EMBL" id="WXWW01000083">
    <property type="protein sequence ID" value="NAW64609.1"/>
    <property type="molecule type" value="Genomic_DNA"/>
</dbReference>
<dbReference type="RefSeq" id="WP_161443395.1">
    <property type="nucleotide sequence ID" value="NZ_WXWV01000096.1"/>
</dbReference>
<dbReference type="Proteomes" id="UP000465712">
    <property type="component" value="Unassembled WGS sequence"/>
</dbReference>
<protein>
    <submittedName>
        <fullName evidence="4">Flavodoxin family protein</fullName>
    </submittedName>
</protein>
<dbReference type="Gene3D" id="3.40.50.360">
    <property type="match status" value="1"/>
</dbReference>
<dbReference type="InterPro" id="IPR008254">
    <property type="entry name" value="Flavodoxin/NO_synth"/>
</dbReference>